<dbReference type="AlphaFoldDB" id="A0A140L6L8"/>
<keyword evidence="1" id="KW-1133">Transmembrane helix</keyword>
<keyword evidence="3" id="KW-1185">Reference proteome</keyword>
<evidence type="ECO:0000256" key="1">
    <source>
        <dbReference type="SAM" id="Phobius"/>
    </source>
</evidence>
<dbReference type="NCBIfam" id="NF042414">
    <property type="entry name" value="CLC_0170_fam"/>
    <property type="match status" value="1"/>
</dbReference>
<organism evidence="2 3">
    <name type="scientific">Thermotalea metallivorans</name>
    <dbReference type="NCBI Taxonomy" id="520762"/>
    <lineage>
        <taxon>Bacteria</taxon>
        <taxon>Bacillati</taxon>
        <taxon>Bacillota</taxon>
        <taxon>Clostridia</taxon>
        <taxon>Peptostreptococcales</taxon>
        <taxon>Thermotaleaceae</taxon>
        <taxon>Thermotalea</taxon>
    </lineage>
</organism>
<keyword evidence="1" id="KW-0812">Transmembrane</keyword>
<feature type="transmembrane region" description="Helical" evidence="1">
    <location>
        <begin position="54"/>
        <end position="73"/>
    </location>
</feature>
<keyword evidence="1" id="KW-0472">Membrane</keyword>
<sequence>MLWKWLYAAYKEIQGFYTFPSMLMVVAVGFYNLAIDHHALKKKKLKREAKLSRIIGIAYILGGIGLFVAIKIFQ</sequence>
<dbReference type="STRING" id="520762.AN619_11500"/>
<dbReference type="EMBL" id="LOEE01000028">
    <property type="protein sequence ID" value="KXG76193.1"/>
    <property type="molecule type" value="Genomic_DNA"/>
</dbReference>
<reference evidence="2 3" key="1">
    <citation type="submission" date="2015-12" db="EMBL/GenBank/DDBJ databases">
        <title>Draft genome sequence of the thermoanaerobe Thermotalea metallivorans, an isolate from the runoff channel of the Great Artesian Basin, Australia.</title>
        <authorList>
            <person name="Patel B.K."/>
        </authorList>
    </citation>
    <scope>NUCLEOTIDE SEQUENCE [LARGE SCALE GENOMIC DNA]</scope>
    <source>
        <strain evidence="2 3">B2-1</strain>
    </source>
</reference>
<accession>A0A140L6L8</accession>
<protein>
    <submittedName>
        <fullName evidence="2">Uncharacterized protein</fullName>
    </submittedName>
</protein>
<gene>
    <name evidence="2" type="ORF">AN619_11500</name>
</gene>
<dbReference type="Proteomes" id="UP000070456">
    <property type="component" value="Unassembled WGS sequence"/>
</dbReference>
<feature type="transmembrane region" description="Helical" evidence="1">
    <location>
        <begin position="15"/>
        <end position="34"/>
    </location>
</feature>
<dbReference type="RefSeq" id="WP_068555640.1">
    <property type="nucleotide sequence ID" value="NZ_LOEE01000028.1"/>
</dbReference>
<proteinExistence type="predicted"/>
<comment type="caution">
    <text evidence="2">The sequence shown here is derived from an EMBL/GenBank/DDBJ whole genome shotgun (WGS) entry which is preliminary data.</text>
</comment>
<evidence type="ECO:0000313" key="2">
    <source>
        <dbReference type="EMBL" id="KXG76193.1"/>
    </source>
</evidence>
<dbReference type="InterPro" id="IPR049971">
    <property type="entry name" value="CLC_0170-like"/>
</dbReference>
<name>A0A140L6L8_9FIRM</name>
<evidence type="ECO:0000313" key="3">
    <source>
        <dbReference type="Proteomes" id="UP000070456"/>
    </source>
</evidence>